<dbReference type="PANTHER" id="PTHR43177:SF3">
    <property type="entry name" value="PROTEIN NRFC HOMOLOG"/>
    <property type="match status" value="1"/>
</dbReference>
<keyword evidence="2" id="KW-0479">Metal-binding</keyword>
<dbReference type="AlphaFoldDB" id="A0A495VCC7"/>
<dbReference type="CDD" id="cd10551">
    <property type="entry name" value="PsrB"/>
    <property type="match status" value="1"/>
</dbReference>
<comment type="caution">
    <text evidence="6">The sequence shown here is derived from an EMBL/GenBank/DDBJ whole genome shotgun (WGS) entry which is preliminary data.</text>
</comment>
<dbReference type="RefSeq" id="WP_342769615.1">
    <property type="nucleotide sequence ID" value="NZ_RBXL01000001.1"/>
</dbReference>
<reference evidence="6 7" key="1">
    <citation type="submission" date="2018-10" db="EMBL/GenBank/DDBJ databases">
        <title>Genomic Encyclopedia of Archaeal and Bacterial Type Strains, Phase II (KMG-II): from individual species to whole genera.</title>
        <authorList>
            <person name="Goeker M."/>
        </authorList>
    </citation>
    <scope>NUCLEOTIDE SEQUENCE [LARGE SCALE GENOMIC DNA]</scope>
    <source>
        <strain evidence="6 7">DSM 235</strain>
    </source>
</reference>
<sequence length="254" mass="28133">MAKWGMVIDLDTCTGCQACTTACAMENNRLPGENWQDVLFYHEGTYPNVKLMWFPRPCMHCENPSCVSVCPTKATYKDPDGGFVLMDYNKCIGCKYCQVACPYGVRFYVDEKAVVQPDIRGVFPSEAGRQWDPPYKGPQDDPSRGIGIQPHGVVSKCTFCYHKVSKAPKGVADLDEDIPELKEYVPACVRVCAPKARFFGDLDQPNSNVNKMIADKRGVRLKDETGNKPQVYYLSGGATASVPSLRSMSDSDKA</sequence>
<dbReference type="GO" id="GO:0046872">
    <property type="term" value="F:metal ion binding"/>
    <property type="evidence" value="ECO:0007669"/>
    <property type="project" value="UniProtKB-KW"/>
</dbReference>
<protein>
    <submittedName>
        <fullName evidence="6">Molybdopterin-containing oxidoreductase family iron-sulfur binding subunit</fullName>
    </submittedName>
</protein>
<evidence type="ECO:0000259" key="5">
    <source>
        <dbReference type="PROSITE" id="PS51379"/>
    </source>
</evidence>
<dbReference type="Gene3D" id="3.30.70.20">
    <property type="match status" value="3"/>
</dbReference>
<dbReference type="InterPro" id="IPR017896">
    <property type="entry name" value="4Fe4S_Fe-S-bd"/>
</dbReference>
<dbReference type="Pfam" id="PF13247">
    <property type="entry name" value="Fer4_11"/>
    <property type="match status" value="1"/>
</dbReference>
<dbReference type="PROSITE" id="PS00198">
    <property type="entry name" value="4FE4S_FER_1"/>
    <property type="match status" value="1"/>
</dbReference>
<dbReference type="EMBL" id="RBXL01000001">
    <property type="protein sequence ID" value="RKT46992.1"/>
    <property type="molecule type" value="Genomic_DNA"/>
</dbReference>
<dbReference type="SUPFAM" id="SSF54862">
    <property type="entry name" value="4Fe-4S ferredoxins"/>
    <property type="match status" value="1"/>
</dbReference>
<evidence type="ECO:0000313" key="7">
    <source>
        <dbReference type="Proteomes" id="UP000274556"/>
    </source>
</evidence>
<keyword evidence="7" id="KW-1185">Reference proteome</keyword>
<evidence type="ECO:0000256" key="1">
    <source>
        <dbReference type="ARBA" id="ARBA00022485"/>
    </source>
</evidence>
<dbReference type="InterPro" id="IPR017900">
    <property type="entry name" value="4Fe4S_Fe_S_CS"/>
</dbReference>
<gene>
    <name evidence="6" type="ORF">BDD21_4538</name>
</gene>
<evidence type="ECO:0000256" key="4">
    <source>
        <dbReference type="ARBA" id="ARBA00023014"/>
    </source>
</evidence>
<dbReference type="GO" id="GO:0051539">
    <property type="term" value="F:4 iron, 4 sulfur cluster binding"/>
    <property type="evidence" value="ECO:0007669"/>
    <property type="project" value="UniProtKB-KW"/>
</dbReference>
<accession>A0A495VCC7</accession>
<name>A0A495VCC7_9GAMM</name>
<evidence type="ECO:0000256" key="3">
    <source>
        <dbReference type="ARBA" id="ARBA00023004"/>
    </source>
</evidence>
<dbReference type="PROSITE" id="PS51379">
    <property type="entry name" value="4FE4S_FER_2"/>
    <property type="match status" value="3"/>
</dbReference>
<proteinExistence type="predicted"/>
<feature type="domain" description="4Fe-4S ferredoxin-type" evidence="5">
    <location>
        <begin position="82"/>
        <end position="111"/>
    </location>
</feature>
<dbReference type="Pfam" id="PF12797">
    <property type="entry name" value="Fer4_2"/>
    <property type="match status" value="1"/>
</dbReference>
<feature type="domain" description="4Fe-4S ferredoxin-type" evidence="5">
    <location>
        <begin position="4"/>
        <end position="33"/>
    </location>
</feature>
<keyword evidence="3" id="KW-0408">Iron</keyword>
<evidence type="ECO:0000313" key="6">
    <source>
        <dbReference type="EMBL" id="RKT46992.1"/>
    </source>
</evidence>
<keyword evidence="1" id="KW-0004">4Fe-4S</keyword>
<organism evidence="6 7">
    <name type="scientific">Thiocapsa rosea</name>
    <dbReference type="NCBI Taxonomy" id="69360"/>
    <lineage>
        <taxon>Bacteria</taxon>
        <taxon>Pseudomonadati</taxon>
        <taxon>Pseudomonadota</taxon>
        <taxon>Gammaproteobacteria</taxon>
        <taxon>Chromatiales</taxon>
        <taxon>Chromatiaceae</taxon>
        <taxon>Thiocapsa</taxon>
    </lineage>
</organism>
<dbReference type="PANTHER" id="PTHR43177">
    <property type="entry name" value="PROTEIN NRFC"/>
    <property type="match status" value="1"/>
</dbReference>
<dbReference type="Proteomes" id="UP000274556">
    <property type="component" value="Unassembled WGS sequence"/>
</dbReference>
<keyword evidence="4" id="KW-0411">Iron-sulfur</keyword>
<feature type="domain" description="4Fe-4S ferredoxin-type" evidence="5">
    <location>
        <begin position="49"/>
        <end position="80"/>
    </location>
</feature>
<evidence type="ECO:0000256" key="2">
    <source>
        <dbReference type="ARBA" id="ARBA00022723"/>
    </source>
</evidence>
<dbReference type="InterPro" id="IPR050954">
    <property type="entry name" value="ET_IronSulfur_Cluster-Binding"/>
</dbReference>